<evidence type="ECO:0000256" key="2">
    <source>
        <dbReference type="ARBA" id="ARBA00022490"/>
    </source>
</evidence>
<dbReference type="CDD" id="cd04301">
    <property type="entry name" value="NAT_SF"/>
    <property type="match status" value="1"/>
</dbReference>
<evidence type="ECO:0000313" key="6">
    <source>
        <dbReference type="EMBL" id="QYN53225.1"/>
    </source>
</evidence>
<evidence type="ECO:0000256" key="3">
    <source>
        <dbReference type="ARBA" id="ARBA00022679"/>
    </source>
</evidence>
<dbReference type="NCBIfam" id="TIGR01575">
    <property type="entry name" value="rimI"/>
    <property type="match status" value="1"/>
</dbReference>
<dbReference type="Proteomes" id="UP000826550">
    <property type="component" value="Chromosome"/>
</dbReference>
<dbReference type="RefSeq" id="WP_220219989.1">
    <property type="nucleotide sequence ID" value="NZ_CP048268.1"/>
</dbReference>
<dbReference type="InterPro" id="IPR016181">
    <property type="entry name" value="Acyl_CoA_acyltransferase"/>
</dbReference>
<gene>
    <name evidence="6" type="primary">rimI</name>
    <name evidence="6" type="ORF">GYM71_07280</name>
</gene>
<dbReference type="InterPro" id="IPR000182">
    <property type="entry name" value="GNAT_dom"/>
</dbReference>
<dbReference type="Gene3D" id="3.40.630.30">
    <property type="match status" value="1"/>
</dbReference>
<dbReference type="GO" id="GO:0005840">
    <property type="term" value="C:ribosome"/>
    <property type="evidence" value="ECO:0007669"/>
    <property type="project" value="UniProtKB-KW"/>
</dbReference>
<keyword evidence="4" id="KW-0012">Acyltransferase</keyword>
<dbReference type="PROSITE" id="PS51186">
    <property type="entry name" value="GNAT"/>
    <property type="match status" value="1"/>
</dbReference>
<dbReference type="InterPro" id="IPR050680">
    <property type="entry name" value="YpeA/RimI_acetyltransf"/>
</dbReference>
<dbReference type="InterPro" id="IPR006464">
    <property type="entry name" value="AcTrfase_RimI/Ard1"/>
</dbReference>
<dbReference type="PANTHER" id="PTHR43420:SF44">
    <property type="entry name" value="ACETYLTRANSFERASE YPEA"/>
    <property type="match status" value="1"/>
</dbReference>
<evidence type="ECO:0000259" key="5">
    <source>
        <dbReference type="PROSITE" id="PS51186"/>
    </source>
</evidence>
<keyword evidence="6" id="KW-0689">Ribosomal protein</keyword>
<organism evidence="6 7">
    <name type="scientific">Lactobacillus panisapium</name>
    <dbReference type="NCBI Taxonomy" id="2012495"/>
    <lineage>
        <taxon>Bacteria</taxon>
        <taxon>Bacillati</taxon>
        <taxon>Bacillota</taxon>
        <taxon>Bacilli</taxon>
        <taxon>Lactobacillales</taxon>
        <taxon>Lactobacillaceae</taxon>
        <taxon>Lactobacillus</taxon>
    </lineage>
</organism>
<accession>A0ABX8WA76</accession>
<reference evidence="6 7" key="1">
    <citation type="submission" date="2020-01" db="EMBL/GenBank/DDBJ databases">
        <title>Vast differences in strain-level diversity in the gut microbiota of two closely related honey bee species.</title>
        <authorList>
            <person name="Ellegaard K.M."/>
            <person name="Suenami S."/>
            <person name="Miyazaki R."/>
            <person name="Engel P."/>
        </authorList>
    </citation>
    <scope>NUCLEOTIDE SEQUENCE [LARGE SCALE GENOMIC DNA]</scope>
    <source>
        <strain evidence="6 7">ESL0416</strain>
    </source>
</reference>
<proteinExistence type="inferred from homology"/>
<comment type="similarity">
    <text evidence="1">Belongs to the acetyltransferase family. RimI subfamily.</text>
</comment>
<evidence type="ECO:0000256" key="1">
    <source>
        <dbReference type="ARBA" id="ARBA00005395"/>
    </source>
</evidence>
<keyword evidence="3" id="KW-0808">Transferase</keyword>
<dbReference type="PANTHER" id="PTHR43420">
    <property type="entry name" value="ACETYLTRANSFERASE"/>
    <property type="match status" value="1"/>
</dbReference>
<dbReference type="EMBL" id="CP048268">
    <property type="protein sequence ID" value="QYN53225.1"/>
    <property type="molecule type" value="Genomic_DNA"/>
</dbReference>
<keyword evidence="7" id="KW-1185">Reference proteome</keyword>
<dbReference type="SUPFAM" id="SSF55729">
    <property type="entry name" value="Acyl-CoA N-acyltransferases (Nat)"/>
    <property type="match status" value="1"/>
</dbReference>
<evidence type="ECO:0000256" key="4">
    <source>
        <dbReference type="ARBA" id="ARBA00023315"/>
    </source>
</evidence>
<keyword evidence="6" id="KW-0687">Ribonucleoprotein</keyword>
<evidence type="ECO:0000313" key="7">
    <source>
        <dbReference type="Proteomes" id="UP000826550"/>
    </source>
</evidence>
<dbReference type="Pfam" id="PF00583">
    <property type="entry name" value="Acetyltransf_1"/>
    <property type="match status" value="1"/>
</dbReference>
<sequence length="188" mass="21857">MWKRFKQFCHFSRVGNKLVQPTFRPFMFTLDKHVLQVMRAKESDIANLLFLETKTYEGRTPWAAEIFQLELQKKDSLYLVVYHKTALIAVIGMRLNLVEAHITNLAVDPAWQKKGLGTYLMQLMIDYARKLGCHSISLEVRIDNEVAKKLYQGLGFTVNFVRPNYYQDLHKDGLNMVLTLAPDDKESD</sequence>
<name>A0ABX8WA76_9LACO</name>
<feature type="domain" description="N-acetyltransferase" evidence="5">
    <location>
        <begin position="35"/>
        <end position="181"/>
    </location>
</feature>
<protein>
    <submittedName>
        <fullName evidence="6">Ribosomal protein S18-alanine N-acetyltransferase</fullName>
    </submittedName>
</protein>
<keyword evidence="2" id="KW-0963">Cytoplasm</keyword>